<comment type="subcellular location">
    <subcellularLocation>
        <location evidence="4">Cell junction</location>
        <location evidence="4">Adherens junction</location>
    </subcellularLocation>
    <subcellularLocation>
        <location evidence="5">Cell junction</location>
        <location evidence="5">Desmosome</location>
    </subcellularLocation>
    <subcellularLocation>
        <location evidence="2">Cell membrane</location>
        <topology evidence="2">Peripheral membrane protein</topology>
    </subcellularLocation>
    <subcellularLocation>
        <location evidence="3">Cytoplasm</location>
    </subcellularLocation>
    <subcellularLocation>
        <location evidence="1">Nucleus</location>
    </subcellularLocation>
</comment>
<evidence type="ECO:0000256" key="18">
    <source>
        <dbReference type="SAM" id="MobiDB-lite"/>
    </source>
</evidence>
<reference evidence="19" key="3">
    <citation type="submission" date="2025-09" db="UniProtKB">
        <authorList>
            <consortium name="Ensembl"/>
        </authorList>
    </citation>
    <scope>IDENTIFICATION</scope>
</reference>
<keyword evidence="14" id="KW-0965">Cell junction</keyword>
<dbReference type="GO" id="GO:0001533">
    <property type="term" value="C:cornified envelope"/>
    <property type="evidence" value="ECO:0007669"/>
    <property type="project" value="UniProtKB-ARBA"/>
</dbReference>
<evidence type="ECO:0000256" key="13">
    <source>
        <dbReference type="ARBA" id="ARBA00022889"/>
    </source>
</evidence>
<evidence type="ECO:0000313" key="20">
    <source>
        <dbReference type="Proteomes" id="UP000694553"/>
    </source>
</evidence>
<sequence>MQETNAFLLSALQPEAGVCSLALPSDRQLDERGREAAEAQRLRSARVQEQVRIRMMLRGQAPARPEDLADGTRGGQYSSTLRSSFSSRSQSNGDFGTVRGSGWSSRSAVDLTPHKRMATISNGGLAKGRAYVAGYAASQAATASPRPSSFHERNFRCRQNLDTLSLRSLRLADGPLPLADDRYSVLSEQLDAPGHRQLYKSQAAGGFGRSFAFERQLSAGTAAKAACDWLDGAEGPPSRTIRAPAMRTLQRFQSNNRSRLSAGSFGTVPAGASGAFLGLGEHSSRAPSVRSLAESGSCGMLRWGCPSPGRGSRFDDIDLPSAVKYLIASDPNLQVLGAAYLQHKCYSDSSAKKQARSLQAMPKLVKLFNSPNQEVQRHATGAMRNLIYDNAENKLALVEENGIYELMRTLREPDDELRKNVTGILWNLSSSDNLKDRLARDTLEQLTDLVLVPLSGLGGSGVIQQNPSEAEIFYNSTGFLRNLSSASQQTRQKMRECHGLVDSMIHYVNSSLEVGKSEDKSVENAVCVLRNLSYRLYDEMPPSSLQRLEGHRRNAGGTVTGELVGCFSPQSKKAREHYLNADIVTFTEVSKDPKGMEWLWNPQIVGIYNRLLQRCELNKHTTEAASGALQNITAGDRRWAGVLSRLALEQERILNPVLDRVRTADHHQLRSLTGLIRNLSRHARNKDEMSTKVVSHLIEKLPGSVGDKAPPADVIVNIIAVLNNLVVESPMAARDIVYFDGLRKLFFIKKRRDSSDNEKSSRAAASLLGNMWQYTNLKPSCCFWLCCGAPLGPQLWGSPPLSASCLQNLACRAA</sequence>
<keyword evidence="11" id="KW-0677">Repeat</keyword>
<dbReference type="SMART" id="SM00185">
    <property type="entry name" value="ARM"/>
    <property type="match status" value="3"/>
</dbReference>
<keyword evidence="12" id="KW-0694">RNA-binding</keyword>
<dbReference type="InterPro" id="IPR016024">
    <property type="entry name" value="ARM-type_fold"/>
</dbReference>
<dbReference type="GO" id="GO:0022407">
    <property type="term" value="P:regulation of cell-cell adhesion"/>
    <property type="evidence" value="ECO:0007669"/>
    <property type="project" value="UniProtKB-ARBA"/>
</dbReference>
<name>A0A8C3GTS4_CORMO</name>
<evidence type="ECO:0000256" key="1">
    <source>
        <dbReference type="ARBA" id="ARBA00004123"/>
    </source>
</evidence>
<dbReference type="GO" id="GO:0005912">
    <property type="term" value="C:adherens junction"/>
    <property type="evidence" value="ECO:0007669"/>
    <property type="project" value="UniProtKB-SubCell"/>
</dbReference>
<dbReference type="GO" id="GO:0005737">
    <property type="term" value="C:cytoplasm"/>
    <property type="evidence" value="ECO:0007669"/>
    <property type="project" value="UniProtKB-SubCell"/>
</dbReference>
<dbReference type="PANTHER" id="PTHR10372">
    <property type="entry name" value="PLAKOPHILLIN-RELATED"/>
    <property type="match status" value="1"/>
</dbReference>
<dbReference type="GO" id="GO:0005634">
    <property type="term" value="C:nucleus"/>
    <property type="evidence" value="ECO:0007669"/>
    <property type="project" value="UniProtKB-SubCell"/>
</dbReference>
<evidence type="ECO:0000256" key="15">
    <source>
        <dbReference type="ARBA" id="ARBA00023136"/>
    </source>
</evidence>
<feature type="region of interest" description="Disordered" evidence="18">
    <location>
        <begin position="58"/>
        <end position="107"/>
    </location>
</feature>
<dbReference type="GO" id="GO:0045785">
    <property type="term" value="P:positive regulation of cell adhesion"/>
    <property type="evidence" value="ECO:0007669"/>
    <property type="project" value="UniProtKB-ARBA"/>
</dbReference>
<dbReference type="OMA" id="YAFERQM"/>
<dbReference type="GO" id="GO:0010468">
    <property type="term" value="P:regulation of gene expression"/>
    <property type="evidence" value="ECO:0007669"/>
    <property type="project" value="UniProtKB-ARBA"/>
</dbReference>
<keyword evidence="8" id="KW-0488">Methylation</keyword>
<dbReference type="AlphaFoldDB" id="A0A8C3GTS4"/>
<keyword evidence="7" id="KW-1003">Cell membrane</keyword>
<evidence type="ECO:0000256" key="11">
    <source>
        <dbReference type="ARBA" id="ARBA00022737"/>
    </source>
</evidence>
<gene>
    <name evidence="19" type="primary">PKP3</name>
</gene>
<keyword evidence="13" id="KW-0130">Cell adhesion</keyword>
<evidence type="ECO:0000256" key="3">
    <source>
        <dbReference type="ARBA" id="ARBA00004496"/>
    </source>
</evidence>
<evidence type="ECO:0000256" key="8">
    <source>
        <dbReference type="ARBA" id="ARBA00022481"/>
    </source>
</evidence>
<evidence type="ECO:0000313" key="19">
    <source>
        <dbReference type="Ensembl" id="ENSCMUP00000004056.2"/>
    </source>
</evidence>
<reference evidence="20" key="1">
    <citation type="submission" date="2019-10" db="EMBL/GenBank/DDBJ databases">
        <title>Corvus moneduloides (New Caledonian crow) genome, bCorMon1, primary haplotype.</title>
        <authorList>
            <person name="Rutz C."/>
            <person name="Fungtammasan C."/>
            <person name="Mountcastle J."/>
            <person name="Formenti G."/>
            <person name="Chow W."/>
            <person name="Howe K."/>
            <person name="Steele M.P."/>
            <person name="Fernandes J."/>
            <person name="Gilbert M.T.P."/>
            <person name="Fedrigo O."/>
            <person name="Jarvis E.D."/>
            <person name="Gemmell N."/>
        </authorList>
    </citation>
    <scope>NUCLEOTIDE SEQUENCE [LARGE SCALE GENOMIC DNA]</scope>
</reference>
<evidence type="ECO:0000256" key="9">
    <source>
        <dbReference type="ARBA" id="ARBA00022490"/>
    </source>
</evidence>
<accession>A0A8C3GTS4</accession>
<evidence type="ECO:0000256" key="2">
    <source>
        <dbReference type="ARBA" id="ARBA00004202"/>
    </source>
</evidence>
<feature type="compositionally biased region" description="Low complexity" evidence="18">
    <location>
        <begin position="78"/>
        <end position="91"/>
    </location>
</feature>
<evidence type="ECO:0000256" key="17">
    <source>
        <dbReference type="ARBA" id="ARBA00069719"/>
    </source>
</evidence>
<evidence type="ECO:0000256" key="16">
    <source>
        <dbReference type="ARBA" id="ARBA00023242"/>
    </source>
</evidence>
<organism evidence="19 20">
    <name type="scientific">Corvus moneduloides</name>
    <name type="common">New Caledonian crow</name>
    <dbReference type="NCBI Taxonomy" id="1196302"/>
    <lineage>
        <taxon>Eukaryota</taxon>
        <taxon>Metazoa</taxon>
        <taxon>Chordata</taxon>
        <taxon>Craniata</taxon>
        <taxon>Vertebrata</taxon>
        <taxon>Euteleostomi</taxon>
        <taxon>Archelosauria</taxon>
        <taxon>Archosauria</taxon>
        <taxon>Dinosauria</taxon>
        <taxon>Saurischia</taxon>
        <taxon>Theropoda</taxon>
        <taxon>Coelurosauria</taxon>
        <taxon>Aves</taxon>
        <taxon>Neognathae</taxon>
        <taxon>Neoaves</taxon>
        <taxon>Telluraves</taxon>
        <taxon>Australaves</taxon>
        <taxon>Passeriformes</taxon>
        <taxon>Corvoidea</taxon>
        <taxon>Corvidae</taxon>
        <taxon>Corvus</taxon>
    </lineage>
</organism>
<keyword evidence="9" id="KW-0963">Cytoplasm</keyword>
<dbReference type="GO" id="GO:0002159">
    <property type="term" value="P:desmosome assembly"/>
    <property type="evidence" value="ECO:0007669"/>
    <property type="project" value="UniProtKB-ARBA"/>
</dbReference>
<dbReference type="Gene3D" id="1.25.10.10">
    <property type="entry name" value="Leucine-rich Repeat Variant"/>
    <property type="match status" value="1"/>
</dbReference>
<keyword evidence="15" id="KW-0472">Membrane</keyword>
<dbReference type="InterPro" id="IPR028435">
    <property type="entry name" value="Plakophilin/d_Catenin"/>
</dbReference>
<protein>
    <recommendedName>
        <fullName evidence="17">Plakophilin-3</fullName>
    </recommendedName>
</protein>
<accession>A0A8U7MBJ0</accession>
<dbReference type="GO" id="GO:0003723">
    <property type="term" value="F:RNA binding"/>
    <property type="evidence" value="ECO:0007669"/>
    <property type="project" value="UniProtKB-KW"/>
</dbReference>
<dbReference type="Pfam" id="PF00514">
    <property type="entry name" value="Arm"/>
    <property type="match status" value="2"/>
</dbReference>
<dbReference type="InterPro" id="IPR011989">
    <property type="entry name" value="ARM-like"/>
</dbReference>
<dbReference type="InterPro" id="IPR000225">
    <property type="entry name" value="Armadillo"/>
</dbReference>
<dbReference type="GO" id="GO:0098609">
    <property type="term" value="P:cell-cell adhesion"/>
    <property type="evidence" value="ECO:0007669"/>
    <property type="project" value="InterPro"/>
</dbReference>
<evidence type="ECO:0000256" key="4">
    <source>
        <dbReference type="ARBA" id="ARBA00004536"/>
    </source>
</evidence>
<keyword evidence="10" id="KW-0597">Phosphoprotein</keyword>
<comment type="similarity">
    <text evidence="6">Belongs to the beta-catenin family.</text>
</comment>
<dbReference type="PROSITE" id="PS50176">
    <property type="entry name" value="ARM_REPEAT"/>
    <property type="match status" value="2"/>
</dbReference>
<dbReference type="FunFam" id="1.25.10.10:FF:000199">
    <property type="entry name" value="plakophilin-3"/>
    <property type="match status" value="1"/>
</dbReference>
<keyword evidence="16" id="KW-0539">Nucleus</keyword>
<evidence type="ECO:0000256" key="10">
    <source>
        <dbReference type="ARBA" id="ARBA00022553"/>
    </source>
</evidence>
<evidence type="ECO:0000256" key="5">
    <source>
        <dbReference type="ARBA" id="ARBA00004568"/>
    </source>
</evidence>
<evidence type="ECO:0000256" key="7">
    <source>
        <dbReference type="ARBA" id="ARBA00022475"/>
    </source>
</evidence>
<dbReference type="GO" id="GO:0030057">
    <property type="term" value="C:desmosome"/>
    <property type="evidence" value="ECO:0007669"/>
    <property type="project" value="UniProtKB-SubCell"/>
</dbReference>
<reference evidence="19" key="2">
    <citation type="submission" date="2025-08" db="UniProtKB">
        <authorList>
            <consortium name="Ensembl"/>
        </authorList>
    </citation>
    <scope>IDENTIFICATION</scope>
</reference>
<dbReference type="Ensembl" id="ENSCMUT00000004390.2">
    <property type="protein sequence ID" value="ENSCMUP00000004056.2"/>
    <property type="gene ID" value="ENSCMUG00000002746.2"/>
</dbReference>
<proteinExistence type="inferred from homology"/>
<dbReference type="Proteomes" id="UP000694553">
    <property type="component" value="Unassembled WGS sequence"/>
</dbReference>
<evidence type="ECO:0000256" key="14">
    <source>
        <dbReference type="ARBA" id="ARBA00022949"/>
    </source>
</evidence>
<keyword evidence="20" id="KW-1185">Reference proteome</keyword>
<dbReference type="SUPFAM" id="SSF48371">
    <property type="entry name" value="ARM repeat"/>
    <property type="match status" value="1"/>
</dbReference>
<evidence type="ECO:0000256" key="6">
    <source>
        <dbReference type="ARBA" id="ARBA00005462"/>
    </source>
</evidence>
<evidence type="ECO:0000256" key="12">
    <source>
        <dbReference type="ARBA" id="ARBA00022884"/>
    </source>
</evidence>
<dbReference type="PANTHER" id="PTHR10372:SF1">
    <property type="entry name" value="PLAKOPHILIN-3"/>
    <property type="match status" value="1"/>
</dbReference>